<evidence type="ECO:0000259" key="4">
    <source>
        <dbReference type="Pfam" id="PF03781"/>
    </source>
</evidence>
<keyword evidence="1" id="KW-0560">Oxidoreductase</keyword>
<feature type="domain" description="Sulfatase-modifying factor enzyme-like" evidence="4">
    <location>
        <begin position="206"/>
        <end position="326"/>
    </location>
</feature>
<dbReference type="SUPFAM" id="SSF56436">
    <property type="entry name" value="C-type lectin-like"/>
    <property type="match status" value="1"/>
</dbReference>
<evidence type="ECO:0000259" key="5">
    <source>
        <dbReference type="Pfam" id="PF12867"/>
    </source>
</evidence>
<dbReference type="Pfam" id="PF03781">
    <property type="entry name" value="FGE-sulfatase"/>
    <property type="match status" value="2"/>
</dbReference>
<keyword evidence="2" id="KW-0408">Iron</keyword>
<reference evidence="6 7" key="1">
    <citation type="submission" date="2023-08" db="EMBL/GenBank/DDBJ databases">
        <title>Whole-genome sequencing of halo(alkali)philic microorganisms from hypersaline lakes.</title>
        <authorList>
            <person name="Sorokin D.Y."/>
            <person name="Abbas B."/>
            <person name="Merkel A.Y."/>
        </authorList>
    </citation>
    <scope>NUCLEOTIDE SEQUENCE [LARGE SCALE GENOMIC DNA]</scope>
    <source>
        <strain evidence="6 7">AB-CW4</strain>
    </source>
</reference>
<evidence type="ECO:0000313" key="6">
    <source>
        <dbReference type="EMBL" id="MDQ2070507.1"/>
    </source>
</evidence>
<dbReference type="InterPro" id="IPR016187">
    <property type="entry name" value="CTDL_fold"/>
</dbReference>
<organism evidence="6 7">
    <name type="scientific">Natronospira bacteriovora</name>
    <dbReference type="NCBI Taxonomy" id="3069753"/>
    <lineage>
        <taxon>Bacteria</taxon>
        <taxon>Pseudomonadati</taxon>
        <taxon>Pseudomonadota</taxon>
        <taxon>Gammaproteobacteria</taxon>
        <taxon>Natronospirales</taxon>
        <taxon>Natronospiraceae</taxon>
        <taxon>Natronospira</taxon>
    </lineage>
</organism>
<dbReference type="NCBIfam" id="TIGR03440">
    <property type="entry name" value="egtB_TIGR03440"/>
    <property type="match status" value="1"/>
</dbReference>
<evidence type="ECO:0000256" key="1">
    <source>
        <dbReference type="ARBA" id="ARBA00023002"/>
    </source>
</evidence>
<dbReference type="InterPro" id="IPR017806">
    <property type="entry name" value="EgtB"/>
</dbReference>
<keyword evidence="7" id="KW-1185">Reference proteome</keyword>
<name>A0ABU0W8Z7_9GAMM</name>
<dbReference type="InterPro" id="IPR051043">
    <property type="entry name" value="Sulfatase_Mod_Factor_Kinase"/>
</dbReference>
<dbReference type="InterPro" id="IPR034660">
    <property type="entry name" value="DinB/YfiT-like"/>
</dbReference>
<feature type="domain" description="DinB-like" evidence="5">
    <location>
        <begin position="22"/>
        <end position="155"/>
    </location>
</feature>
<evidence type="ECO:0000313" key="7">
    <source>
        <dbReference type="Proteomes" id="UP001239019"/>
    </source>
</evidence>
<evidence type="ECO:0000256" key="2">
    <source>
        <dbReference type="ARBA" id="ARBA00023004"/>
    </source>
</evidence>
<dbReference type="RefSeq" id="WP_306729007.1">
    <property type="nucleotide sequence ID" value="NZ_JAVDDT010000008.1"/>
</dbReference>
<dbReference type="InterPro" id="IPR042095">
    <property type="entry name" value="SUMF_sf"/>
</dbReference>
<evidence type="ECO:0000256" key="3">
    <source>
        <dbReference type="ARBA" id="ARBA00037882"/>
    </source>
</evidence>
<dbReference type="Pfam" id="PF12867">
    <property type="entry name" value="DinB_2"/>
    <property type="match status" value="1"/>
</dbReference>
<accession>A0ABU0W8Z7</accession>
<gene>
    <name evidence="6" type="primary">egtB</name>
    <name evidence="6" type="ORF">RBH19_11515</name>
</gene>
<protein>
    <submittedName>
        <fullName evidence="6">Ergothioneine biosynthesis protein EgtB</fullName>
    </submittedName>
</protein>
<comment type="pathway">
    <text evidence="3">Amino-acid biosynthesis; ergothioneine biosynthesis.</text>
</comment>
<dbReference type="PANTHER" id="PTHR23150">
    <property type="entry name" value="SULFATASE MODIFYING FACTOR 1, 2"/>
    <property type="match status" value="1"/>
</dbReference>
<dbReference type="EMBL" id="JAVDDT010000008">
    <property type="protein sequence ID" value="MDQ2070507.1"/>
    <property type="molecule type" value="Genomic_DNA"/>
</dbReference>
<dbReference type="Proteomes" id="UP001239019">
    <property type="component" value="Unassembled WGS sequence"/>
</dbReference>
<sequence>MGITRETGQAAVTSSAALMARYRAVRKQSEALAAPLSAEDMTVQTMPDVSPTKWHLAHTTWFFERFLLQEQLPGYRVFHPGFDYLFNSYYFTLGQMYQRPDRGLISRPGVEEIMAWRRHVDTAMEALIEQGGEDEKLGPLILLGTHHEQQHQELILTDIKHVLSANPLRPAYHERTPGRAAMPGPIEFIAGSEGIHELGFDGGGFAFDNEGPRHRTLLQPHAIANRLITNAEYRDFIRDGGYRDPALWLSDGWATVQQAGWDRPFYWDEELESEFTLAGQRALDPYAPVSHVSFYEADAFARWAGHRLPTEAEWEVTAREQPTEGHFVDSGFYHPGGTGQQQRRFYQLFGDVWEWTASPYAPYPGFRAAAGAVGEYNGKFMCNQMVLRGGSCVTPADHIRVTYRNFFYPPSRWQFTGIRLAKDL</sequence>
<dbReference type="PANTHER" id="PTHR23150:SF36">
    <property type="entry name" value="HERCYNINE OXYGENASE"/>
    <property type="match status" value="1"/>
</dbReference>
<dbReference type="SUPFAM" id="SSF109854">
    <property type="entry name" value="DinB/YfiT-like putative metalloenzymes"/>
    <property type="match status" value="1"/>
</dbReference>
<comment type="caution">
    <text evidence="6">The sequence shown here is derived from an EMBL/GenBank/DDBJ whole genome shotgun (WGS) entry which is preliminary data.</text>
</comment>
<dbReference type="Gene3D" id="3.90.1580.10">
    <property type="entry name" value="paralog of FGE (formylglycine-generating enzyme)"/>
    <property type="match status" value="1"/>
</dbReference>
<proteinExistence type="predicted"/>
<feature type="domain" description="Sulfatase-modifying factor enzyme-like" evidence="4">
    <location>
        <begin position="345"/>
        <end position="422"/>
    </location>
</feature>
<dbReference type="InterPro" id="IPR024775">
    <property type="entry name" value="DinB-like"/>
</dbReference>
<dbReference type="InterPro" id="IPR005532">
    <property type="entry name" value="SUMF_dom"/>
</dbReference>